<reference evidence="2" key="1">
    <citation type="submission" date="2022-11" db="UniProtKB">
        <authorList>
            <consortium name="WormBaseParasite"/>
        </authorList>
    </citation>
    <scope>IDENTIFICATION</scope>
</reference>
<evidence type="ECO:0000313" key="2">
    <source>
        <dbReference type="WBParaSite" id="PSAMB.scaffold524size48024.g6559.t1"/>
    </source>
</evidence>
<dbReference type="Proteomes" id="UP000887566">
    <property type="component" value="Unplaced"/>
</dbReference>
<dbReference type="AlphaFoldDB" id="A0A914WSM5"/>
<accession>A0A914WSM5</accession>
<proteinExistence type="predicted"/>
<organism evidence="1 2">
    <name type="scientific">Plectus sambesii</name>
    <dbReference type="NCBI Taxonomy" id="2011161"/>
    <lineage>
        <taxon>Eukaryota</taxon>
        <taxon>Metazoa</taxon>
        <taxon>Ecdysozoa</taxon>
        <taxon>Nematoda</taxon>
        <taxon>Chromadorea</taxon>
        <taxon>Plectida</taxon>
        <taxon>Plectina</taxon>
        <taxon>Plectoidea</taxon>
        <taxon>Plectidae</taxon>
        <taxon>Plectus</taxon>
    </lineage>
</organism>
<evidence type="ECO:0000313" key="1">
    <source>
        <dbReference type="Proteomes" id="UP000887566"/>
    </source>
</evidence>
<protein>
    <submittedName>
        <fullName evidence="2">Uncharacterized protein</fullName>
    </submittedName>
</protein>
<sequence>MAWTAEATWNDLSLQDGQWKSPSSLETHGYVIGVEAKSGVDHSGNAQLTAFRVVAEPSESGRGYSLLVDYNLTISDDDLNELISMDVEKDLFSSIYASQSASEVMWSRSVPTDRLDGCSATLRLRVVQMLSGSRENLSDESPYRDFALLNGNTAYFVDVNYLADLGGAQFAEWKDLRSKGHRRTVVMDWAPDDLRLLMDALCTYRSPVITCRNYDFILSVASRLKITKVLRAIERFLIDARHIHPIRKLELAVEFRLAMLGDAILRSFRSPLDALDSLHDFLNQNGETLDNVHPDVLLALDVHLDYVIV</sequence>
<name>A0A914WSM5_9BILA</name>
<dbReference type="WBParaSite" id="PSAMB.scaffold524size48024.g6559.t1">
    <property type="protein sequence ID" value="PSAMB.scaffold524size48024.g6559.t1"/>
    <property type="gene ID" value="PSAMB.scaffold524size48024.g6559"/>
</dbReference>
<keyword evidence="1" id="KW-1185">Reference proteome</keyword>